<dbReference type="NCBIfam" id="TIGR00765">
    <property type="entry name" value="yihY_not_rbn"/>
    <property type="match status" value="1"/>
</dbReference>
<feature type="transmembrane region" description="Helical" evidence="6">
    <location>
        <begin position="122"/>
        <end position="146"/>
    </location>
</feature>
<dbReference type="PANTHER" id="PTHR30213">
    <property type="entry name" value="INNER MEMBRANE PROTEIN YHJD"/>
    <property type="match status" value="1"/>
</dbReference>
<name>A0ABW8VVE4_9BACI</name>
<sequence length="273" mass="31429">MMKLLHYPKEVLVRFFRERFFDQSAQLAYYLLLSIFPFLIFVFSLISYLPISETNVLLLIKPFAPEKSYAIIQDNIERILYNQRGDVLSISILFTFWLASMAVQSMVRSLNQAYKIERTKPFLVALLYDLFLTMGFMVLIAFSLVVPVVEEYIRHARFVSGKLEGEWSEAWVIGKWGLSSIFMLVLFIFLYLVVPSRRISFLHVLPGALLATFGWQGVSWLYGTYVKLNDYTQFYGQLGSVITLVVWFYISSAILLIGGLLNGSIAERSGINK</sequence>
<evidence type="ECO:0000256" key="5">
    <source>
        <dbReference type="ARBA" id="ARBA00023136"/>
    </source>
</evidence>
<evidence type="ECO:0000256" key="1">
    <source>
        <dbReference type="ARBA" id="ARBA00004651"/>
    </source>
</evidence>
<dbReference type="InterPro" id="IPR017039">
    <property type="entry name" value="Virul_fac_BrkB"/>
</dbReference>
<dbReference type="RefSeq" id="WP_244888140.1">
    <property type="nucleotide sequence ID" value="NZ_JBJOSA010000037.1"/>
</dbReference>
<evidence type="ECO:0000313" key="7">
    <source>
        <dbReference type="EMBL" id="MFL8939327.1"/>
    </source>
</evidence>
<gene>
    <name evidence="7" type="ORF">ACKA06_21435</name>
</gene>
<comment type="subcellular location">
    <subcellularLocation>
        <location evidence="1">Cell membrane</location>
        <topology evidence="1">Multi-pass membrane protein</topology>
    </subcellularLocation>
</comment>
<feature type="transmembrane region" description="Helical" evidence="6">
    <location>
        <begin position="27"/>
        <end position="49"/>
    </location>
</feature>
<evidence type="ECO:0000256" key="4">
    <source>
        <dbReference type="ARBA" id="ARBA00022989"/>
    </source>
</evidence>
<dbReference type="PIRSF" id="PIRSF035875">
    <property type="entry name" value="RNase_BN"/>
    <property type="match status" value="1"/>
</dbReference>
<protein>
    <submittedName>
        <fullName evidence="7">YihY/virulence factor BrkB family protein</fullName>
    </submittedName>
</protein>
<evidence type="ECO:0000256" key="6">
    <source>
        <dbReference type="SAM" id="Phobius"/>
    </source>
</evidence>
<keyword evidence="3 6" id="KW-0812">Transmembrane</keyword>
<accession>A0ABW8VVE4</accession>
<reference evidence="7 8" key="1">
    <citation type="submission" date="2024-12" db="EMBL/GenBank/DDBJ databases">
        <authorList>
            <person name="Li X."/>
            <person name="Zhang D."/>
        </authorList>
    </citation>
    <scope>NUCLEOTIDE SEQUENCE [LARGE SCALE GENOMIC DNA]</scope>
    <source>
        <strain evidence="7 8">JCM19602</strain>
    </source>
</reference>
<feature type="transmembrane region" description="Helical" evidence="6">
    <location>
        <begin position="234"/>
        <end position="261"/>
    </location>
</feature>
<dbReference type="Pfam" id="PF03631">
    <property type="entry name" value="Virul_fac_BrkB"/>
    <property type="match status" value="1"/>
</dbReference>
<feature type="transmembrane region" description="Helical" evidence="6">
    <location>
        <begin position="87"/>
        <end position="110"/>
    </location>
</feature>
<evidence type="ECO:0000313" key="8">
    <source>
        <dbReference type="Proteomes" id="UP001628668"/>
    </source>
</evidence>
<dbReference type="PANTHER" id="PTHR30213:SF0">
    <property type="entry name" value="UPF0761 MEMBRANE PROTEIN YIHY"/>
    <property type="match status" value="1"/>
</dbReference>
<evidence type="ECO:0000256" key="2">
    <source>
        <dbReference type="ARBA" id="ARBA00022475"/>
    </source>
</evidence>
<dbReference type="Proteomes" id="UP001628668">
    <property type="component" value="Unassembled WGS sequence"/>
</dbReference>
<keyword evidence="5 6" id="KW-0472">Membrane</keyword>
<keyword evidence="4 6" id="KW-1133">Transmembrane helix</keyword>
<keyword evidence="2" id="KW-1003">Cell membrane</keyword>
<proteinExistence type="predicted"/>
<evidence type="ECO:0000256" key="3">
    <source>
        <dbReference type="ARBA" id="ARBA00022692"/>
    </source>
</evidence>
<feature type="transmembrane region" description="Helical" evidence="6">
    <location>
        <begin position="176"/>
        <end position="194"/>
    </location>
</feature>
<keyword evidence="8" id="KW-1185">Reference proteome</keyword>
<feature type="transmembrane region" description="Helical" evidence="6">
    <location>
        <begin position="201"/>
        <end position="222"/>
    </location>
</feature>
<organism evidence="7 8">
    <name type="scientific">Rossellomorea oryzaecorticis</name>
    <dbReference type="NCBI Taxonomy" id="1396505"/>
    <lineage>
        <taxon>Bacteria</taxon>
        <taxon>Bacillati</taxon>
        <taxon>Bacillota</taxon>
        <taxon>Bacilli</taxon>
        <taxon>Bacillales</taxon>
        <taxon>Bacillaceae</taxon>
        <taxon>Rossellomorea</taxon>
    </lineage>
</organism>
<dbReference type="EMBL" id="JBJOSA010000037">
    <property type="protein sequence ID" value="MFL8939327.1"/>
    <property type="molecule type" value="Genomic_DNA"/>
</dbReference>
<comment type="caution">
    <text evidence="7">The sequence shown here is derived from an EMBL/GenBank/DDBJ whole genome shotgun (WGS) entry which is preliminary data.</text>
</comment>